<proteinExistence type="predicted"/>
<gene>
    <name evidence="2" type="ORF">PSYICH_LOCUS202</name>
</gene>
<dbReference type="PANTHER" id="PTHR10773:SF19">
    <property type="match status" value="1"/>
</dbReference>
<feature type="compositionally biased region" description="Acidic residues" evidence="1">
    <location>
        <begin position="472"/>
        <end position="495"/>
    </location>
</feature>
<dbReference type="PANTHER" id="PTHR10773">
    <property type="entry name" value="DNA-DIRECTED RNA POLYMERASES I, II, AND III SUBUNIT RPABC2"/>
    <property type="match status" value="1"/>
</dbReference>
<name>A0A9P0G2P3_9CUCU</name>
<accession>A0A9P0G2P3</accession>
<evidence type="ECO:0000256" key="1">
    <source>
        <dbReference type="SAM" id="MobiDB-lite"/>
    </source>
</evidence>
<organism evidence="2 3">
    <name type="scientific">Psylliodes chrysocephalus</name>
    <dbReference type="NCBI Taxonomy" id="3402493"/>
    <lineage>
        <taxon>Eukaryota</taxon>
        <taxon>Metazoa</taxon>
        <taxon>Ecdysozoa</taxon>
        <taxon>Arthropoda</taxon>
        <taxon>Hexapoda</taxon>
        <taxon>Insecta</taxon>
        <taxon>Pterygota</taxon>
        <taxon>Neoptera</taxon>
        <taxon>Endopterygota</taxon>
        <taxon>Coleoptera</taxon>
        <taxon>Polyphaga</taxon>
        <taxon>Cucujiformia</taxon>
        <taxon>Chrysomeloidea</taxon>
        <taxon>Chrysomelidae</taxon>
        <taxon>Galerucinae</taxon>
        <taxon>Alticini</taxon>
        <taxon>Psylliodes</taxon>
    </lineage>
</organism>
<reference evidence="2" key="1">
    <citation type="submission" date="2022-01" db="EMBL/GenBank/DDBJ databases">
        <authorList>
            <person name="King R."/>
        </authorList>
    </citation>
    <scope>NUCLEOTIDE SEQUENCE</scope>
</reference>
<evidence type="ECO:0000313" key="3">
    <source>
        <dbReference type="Proteomes" id="UP001153636"/>
    </source>
</evidence>
<keyword evidence="3" id="KW-1185">Reference proteome</keyword>
<dbReference type="AlphaFoldDB" id="A0A9P0G2P3"/>
<dbReference type="Proteomes" id="UP001153636">
    <property type="component" value="Chromosome 1"/>
</dbReference>
<protein>
    <submittedName>
        <fullName evidence="2">Uncharacterized protein</fullName>
    </submittedName>
</protein>
<dbReference type="EMBL" id="OV651813">
    <property type="protein sequence ID" value="CAH1099634.1"/>
    <property type="molecule type" value="Genomic_DNA"/>
</dbReference>
<feature type="region of interest" description="Disordered" evidence="1">
    <location>
        <begin position="471"/>
        <end position="495"/>
    </location>
</feature>
<sequence length="495" mass="57940">MVTVFKHYRYKAKALPQKPNCSHDKKKVYNCEELGMQDIRRFHERFYSNVSKSDQDVFILKYTEQESPKRIHIDKRSTQVVIRYFIPTKNKRRIQVCQKAFLSILGISKFKIQNICKKFLRDGKCPKEKRGGDHRSAKFTEIRQSLKNFFSQLQFAESHYTREKSLRRYLPSDCNVRALWKQYNQGVDPEKKVKYSFFLHVFNFDYNIRFKSPATDACSTCISLRCKISVTPPGRNKTELMAQLTVHKMKSKCFYDMLKKVEEPTVMKLSFDCQKNLALPRVPDQAAYYSRQLYLYNFTICVGDSRSAQNKDCTRDRVFGRIEKKIRKVDTLIDPQEYLNIFSEFGTVRKVTKEVAVADWKTEVSSVLKSAGGLHFKFAPSKRIISKKDRKGNISLQGEEHYRSDLGVPKGILKKGKTLAMIKPQLLTSTVSIKPEKLTDVDKLLKKHFGADWRDIETLNFYREILDGNGDAQEEENEDLDEENNYFEENEDLRI</sequence>
<dbReference type="OrthoDB" id="6783933at2759"/>
<evidence type="ECO:0000313" key="2">
    <source>
        <dbReference type="EMBL" id="CAH1099634.1"/>
    </source>
</evidence>